<name>A0A811XZT2_NYCPR</name>
<evidence type="ECO:0000256" key="1">
    <source>
        <dbReference type="SAM" id="MobiDB-lite"/>
    </source>
</evidence>
<reference evidence="2" key="1">
    <citation type="submission" date="2020-12" db="EMBL/GenBank/DDBJ databases">
        <authorList>
            <consortium name="Molecular Ecology Group"/>
        </authorList>
    </citation>
    <scope>NUCLEOTIDE SEQUENCE</scope>
    <source>
        <strain evidence="2">TBG_1078</strain>
    </source>
</reference>
<evidence type="ECO:0000313" key="3">
    <source>
        <dbReference type="Proteomes" id="UP000645828"/>
    </source>
</evidence>
<gene>
    <name evidence="2" type="ORF">NYPRO_LOCUS3765</name>
</gene>
<feature type="region of interest" description="Disordered" evidence="1">
    <location>
        <begin position="55"/>
        <end position="137"/>
    </location>
</feature>
<feature type="compositionally biased region" description="Low complexity" evidence="1">
    <location>
        <begin position="114"/>
        <end position="125"/>
    </location>
</feature>
<evidence type="ECO:0000313" key="2">
    <source>
        <dbReference type="EMBL" id="CAD7670970.1"/>
    </source>
</evidence>
<sequence>MAQLRVDTQLVTLRPGNDHSSRPHRPRGSRGGTGVLLCTAWGAAAWRPGPFLSPPVPATGEASPSRALPAWPRPRVGPDPVSSLPARPRSRPGSRRRSLLSAFPPGSPGAEFQAPAAGAGLSRAGPRARRSPAPRGLPARGLRVVRLSVLLAARLPLCRVPGVLSVNPRSTWQGLRVPCKVPSLVKPYAEKPIKTTWTADLHNCEMIRVGLLGYMVTTFTCGRVSRECQDLPPGDLLSHQELLWKLCQTDPKKNYEKLKVLWLSYVKFWKSVTTGGEQVAIQLPQRGDTSRQEKGIQTPGLVQFAFYPSPSQVKMNRKIPSGGV</sequence>
<feature type="compositionally biased region" description="Basic residues" evidence="1">
    <location>
        <begin position="88"/>
        <end position="98"/>
    </location>
</feature>
<dbReference type="Proteomes" id="UP000645828">
    <property type="component" value="Unassembled WGS sequence"/>
</dbReference>
<feature type="region of interest" description="Disordered" evidence="1">
    <location>
        <begin position="1"/>
        <end position="33"/>
    </location>
</feature>
<dbReference type="AlphaFoldDB" id="A0A811XZT2"/>
<dbReference type="EMBL" id="CAJHUB010000660">
    <property type="protein sequence ID" value="CAD7670970.1"/>
    <property type="molecule type" value="Genomic_DNA"/>
</dbReference>
<proteinExistence type="predicted"/>
<keyword evidence="3" id="KW-1185">Reference proteome</keyword>
<protein>
    <submittedName>
        <fullName evidence="2">(raccoon dog) hypothetical protein</fullName>
    </submittedName>
</protein>
<organism evidence="2 3">
    <name type="scientific">Nyctereutes procyonoides</name>
    <name type="common">Raccoon dog</name>
    <name type="synonym">Canis procyonoides</name>
    <dbReference type="NCBI Taxonomy" id="34880"/>
    <lineage>
        <taxon>Eukaryota</taxon>
        <taxon>Metazoa</taxon>
        <taxon>Chordata</taxon>
        <taxon>Craniata</taxon>
        <taxon>Vertebrata</taxon>
        <taxon>Euteleostomi</taxon>
        <taxon>Mammalia</taxon>
        <taxon>Eutheria</taxon>
        <taxon>Laurasiatheria</taxon>
        <taxon>Carnivora</taxon>
        <taxon>Caniformia</taxon>
        <taxon>Canidae</taxon>
        <taxon>Nyctereutes</taxon>
    </lineage>
</organism>
<comment type="caution">
    <text evidence="2">The sequence shown here is derived from an EMBL/GenBank/DDBJ whole genome shotgun (WGS) entry which is preliminary data.</text>
</comment>
<accession>A0A811XZT2</accession>